<dbReference type="Proteomes" id="UP000033934">
    <property type="component" value="Unassembled WGS sequence"/>
</dbReference>
<evidence type="ECO:0000313" key="2">
    <source>
        <dbReference type="EMBL" id="KKQ86519.1"/>
    </source>
</evidence>
<dbReference type="PANTHER" id="PTHR34293:SF1">
    <property type="entry name" value="HTH-TYPE TRANSCRIPTIONAL REGULATOR TRMBL2"/>
    <property type="match status" value="1"/>
</dbReference>
<dbReference type="InterPro" id="IPR051797">
    <property type="entry name" value="TrmB-like"/>
</dbReference>
<organism evidence="2 3">
    <name type="scientific">Berkelbacteria bacterium GW2011_GWA2_38_9</name>
    <dbReference type="NCBI Taxonomy" id="1618334"/>
    <lineage>
        <taxon>Bacteria</taxon>
        <taxon>Candidatus Berkelbacteria</taxon>
    </lineage>
</organism>
<dbReference type="Pfam" id="PF01978">
    <property type="entry name" value="TrmB"/>
    <property type="match status" value="1"/>
</dbReference>
<dbReference type="Gene3D" id="1.10.10.10">
    <property type="entry name" value="Winged helix-like DNA-binding domain superfamily/Winged helix DNA-binding domain"/>
    <property type="match status" value="1"/>
</dbReference>
<proteinExistence type="predicted"/>
<accession>A0A0G0NKS9</accession>
<dbReference type="InterPro" id="IPR036390">
    <property type="entry name" value="WH_DNA-bd_sf"/>
</dbReference>
<sequence>MKEQLQKLGFEGHEADVYLALLDVGETKVGDIIDKTRLHREQVYEALKRLERKGFARSFTKQKIRHYRAESPDTILKKITDLEKIAADIVPDLKKRFKETPQIVRVLEGVEGYQYIFDDQLKRMPKGGEISVIGAAGEAWYNVTKDFYKPYMKKRVKQNIHLNMVTYKGQTGGSWQDPEVEQSNQRVKVLPWKFDAPSDTSVYLDTIVIQITSDAPLSIMIQNEKVAESYKNYFDILWQMAT</sequence>
<evidence type="ECO:0000259" key="1">
    <source>
        <dbReference type="Pfam" id="PF01978"/>
    </source>
</evidence>
<dbReference type="SUPFAM" id="SSF46785">
    <property type="entry name" value="Winged helix' DNA-binding domain"/>
    <property type="match status" value="1"/>
</dbReference>
<feature type="domain" description="Transcription regulator TrmB N-terminal" evidence="1">
    <location>
        <begin position="5"/>
        <end position="72"/>
    </location>
</feature>
<gene>
    <name evidence="2" type="ORF">UT11_C0069G0007</name>
</gene>
<evidence type="ECO:0000313" key="3">
    <source>
        <dbReference type="Proteomes" id="UP000033934"/>
    </source>
</evidence>
<dbReference type="EMBL" id="LBVO01000069">
    <property type="protein sequence ID" value="KKQ86519.1"/>
    <property type="molecule type" value="Genomic_DNA"/>
</dbReference>
<dbReference type="InterPro" id="IPR002831">
    <property type="entry name" value="Tscrpt_reg_TrmB_N"/>
</dbReference>
<dbReference type="InterPro" id="IPR036388">
    <property type="entry name" value="WH-like_DNA-bd_sf"/>
</dbReference>
<name>A0A0G0NKS9_9BACT</name>
<reference evidence="2 3" key="1">
    <citation type="journal article" date="2015" name="Nature">
        <title>rRNA introns, odd ribosomes, and small enigmatic genomes across a large radiation of phyla.</title>
        <authorList>
            <person name="Brown C.T."/>
            <person name="Hug L.A."/>
            <person name="Thomas B.C."/>
            <person name="Sharon I."/>
            <person name="Castelle C.J."/>
            <person name="Singh A."/>
            <person name="Wilkins M.J."/>
            <person name="Williams K.H."/>
            <person name="Banfield J.F."/>
        </authorList>
    </citation>
    <scope>NUCLEOTIDE SEQUENCE [LARGE SCALE GENOMIC DNA]</scope>
</reference>
<comment type="caution">
    <text evidence="2">The sequence shown here is derived from an EMBL/GenBank/DDBJ whole genome shotgun (WGS) entry which is preliminary data.</text>
</comment>
<dbReference type="AlphaFoldDB" id="A0A0G0NKS9"/>
<dbReference type="PANTHER" id="PTHR34293">
    <property type="entry name" value="HTH-TYPE TRANSCRIPTIONAL REGULATOR TRMBL2"/>
    <property type="match status" value="1"/>
</dbReference>
<protein>
    <submittedName>
        <fullName evidence="2">Transcriptional regulator TrmB</fullName>
    </submittedName>
</protein>